<dbReference type="EMBL" id="CAJB01000426">
    <property type="protein sequence ID" value="CCH80391.1"/>
    <property type="molecule type" value="Genomic_DNA"/>
</dbReference>
<gene>
    <name evidence="2" type="ORF">BN12_900015</name>
</gene>
<evidence type="ECO:0000256" key="1">
    <source>
        <dbReference type="SAM" id="MobiDB-lite"/>
    </source>
</evidence>
<name>A0A077M3K0_9MICO</name>
<reference evidence="2 3" key="1">
    <citation type="journal article" date="2013" name="ISME J.">
        <title>A metabolic model for members of the genus Tetrasphaera involved in enhanced biological phosphorus removal.</title>
        <authorList>
            <person name="Kristiansen R."/>
            <person name="Nguyen H.T.T."/>
            <person name="Saunders A.M."/>
            <person name="Nielsen J.L."/>
            <person name="Wimmer R."/>
            <person name="Le V.Q."/>
            <person name="McIlroy S.J."/>
            <person name="Petrovski S."/>
            <person name="Seviour R.J."/>
            <person name="Calteau A."/>
            <person name="Nielsen K.L."/>
            <person name="Nielsen P.H."/>
        </authorList>
    </citation>
    <scope>NUCLEOTIDE SEQUENCE [LARGE SCALE GENOMIC DNA]</scope>
    <source>
        <strain evidence="2 3">T1-X7</strain>
    </source>
</reference>
<evidence type="ECO:0000313" key="3">
    <source>
        <dbReference type="Proteomes" id="UP000035721"/>
    </source>
</evidence>
<keyword evidence="3" id="KW-1185">Reference proteome</keyword>
<sequence>MSYNKTWEVAYNRERARGQRRYVPADPTRARLRDLVDARVPLRAMARAAGLSDTAVGQLVGGHHDLVQRQTAERVARLTLADVFEQASGNVPSIGATRRVQALMAIGWRKADLDAAGVPSAQLVTRAGRDWITVAGWRQTRDVYDRLSMMPGPSQACRDRAHAKGYAPPLAWDEDAIDDFRAVPDLGPASRVDVDHVAVDRAVATGRAGMACDTSLRLTQEERVEAVRVLATRGSSDGEIGNAVGVSGRTVLRLRQRHEIDSAKAPRRRDGVGAHTGEPEGTSRLHRAMQLDRAASPLGGSSTKPARAVGA</sequence>
<dbReference type="Proteomes" id="UP000035721">
    <property type="component" value="Unassembled WGS sequence"/>
</dbReference>
<feature type="compositionally biased region" description="Basic and acidic residues" evidence="1">
    <location>
        <begin position="260"/>
        <end position="283"/>
    </location>
</feature>
<protein>
    <submittedName>
        <fullName evidence="2">Putative PCQ3_96</fullName>
    </submittedName>
</protein>
<dbReference type="STRING" id="1194083.BN12_900015"/>
<accession>A0A077M3K0</accession>
<evidence type="ECO:0000313" key="2">
    <source>
        <dbReference type="EMBL" id="CCH80391.1"/>
    </source>
</evidence>
<comment type="caution">
    <text evidence="2">The sequence shown here is derived from an EMBL/GenBank/DDBJ whole genome shotgun (WGS) entry which is preliminary data.</text>
</comment>
<dbReference type="AlphaFoldDB" id="A0A077M3K0"/>
<organism evidence="2 3">
    <name type="scientific">Nostocoides japonicum T1-X7</name>
    <dbReference type="NCBI Taxonomy" id="1194083"/>
    <lineage>
        <taxon>Bacteria</taxon>
        <taxon>Bacillati</taxon>
        <taxon>Actinomycetota</taxon>
        <taxon>Actinomycetes</taxon>
        <taxon>Micrococcales</taxon>
        <taxon>Intrasporangiaceae</taxon>
        <taxon>Nostocoides</taxon>
    </lineage>
</organism>
<proteinExistence type="predicted"/>
<feature type="region of interest" description="Disordered" evidence="1">
    <location>
        <begin position="260"/>
        <end position="311"/>
    </location>
</feature>